<evidence type="ECO:0000313" key="2">
    <source>
        <dbReference type="Proteomes" id="UP000321570"/>
    </source>
</evidence>
<dbReference type="Proteomes" id="UP000321570">
    <property type="component" value="Unassembled WGS sequence"/>
</dbReference>
<proteinExistence type="predicted"/>
<dbReference type="AlphaFoldDB" id="A0A564YA70"/>
<keyword evidence="2" id="KW-1185">Reference proteome</keyword>
<protein>
    <submittedName>
        <fullName evidence="1">Uncharacterized protein</fullName>
    </submittedName>
</protein>
<gene>
    <name evidence="1" type="ORF">WMSIL1_LOCUS4471</name>
</gene>
<sequence length="65" mass="7291">MKLRYIQAGGLGVCGLRIEPPHFHALFEYDVVFTLLHCIGVTRTTDKINKLPPPPPLLLLLPLNE</sequence>
<accession>A0A564YA70</accession>
<organism evidence="1 2">
    <name type="scientific">Hymenolepis diminuta</name>
    <name type="common">Rat tapeworm</name>
    <dbReference type="NCBI Taxonomy" id="6216"/>
    <lineage>
        <taxon>Eukaryota</taxon>
        <taxon>Metazoa</taxon>
        <taxon>Spiralia</taxon>
        <taxon>Lophotrochozoa</taxon>
        <taxon>Platyhelminthes</taxon>
        <taxon>Cestoda</taxon>
        <taxon>Eucestoda</taxon>
        <taxon>Cyclophyllidea</taxon>
        <taxon>Hymenolepididae</taxon>
        <taxon>Hymenolepis</taxon>
    </lineage>
</organism>
<name>A0A564YA70_HYMDI</name>
<reference evidence="1 2" key="1">
    <citation type="submission" date="2019-07" db="EMBL/GenBank/DDBJ databases">
        <authorList>
            <person name="Jastrzebski P J."/>
            <person name="Paukszto L."/>
            <person name="Jastrzebski P J."/>
        </authorList>
    </citation>
    <scope>NUCLEOTIDE SEQUENCE [LARGE SCALE GENOMIC DNA]</scope>
    <source>
        <strain evidence="1 2">WMS-il1</strain>
    </source>
</reference>
<evidence type="ECO:0000313" key="1">
    <source>
        <dbReference type="EMBL" id="VUZ44151.1"/>
    </source>
</evidence>
<dbReference type="EMBL" id="CABIJS010000123">
    <property type="protein sequence ID" value="VUZ44151.1"/>
    <property type="molecule type" value="Genomic_DNA"/>
</dbReference>